<organism evidence="1">
    <name type="scientific">marine sediment metagenome</name>
    <dbReference type="NCBI Taxonomy" id="412755"/>
    <lineage>
        <taxon>unclassified sequences</taxon>
        <taxon>metagenomes</taxon>
        <taxon>ecological metagenomes</taxon>
    </lineage>
</organism>
<reference evidence="1" key="1">
    <citation type="journal article" date="2015" name="Nature">
        <title>Complex archaea that bridge the gap between prokaryotes and eukaryotes.</title>
        <authorList>
            <person name="Spang A."/>
            <person name="Saw J.H."/>
            <person name="Jorgensen S.L."/>
            <person name="Zaremba-Niedzwiedzka K."/>
            <person name="Martijn J."/>
            <person name="Lind A.E."/>
            <person name="van Eijk R."/>
            <person name="Schleper C."/>
            <person name="Guy L."/>
            <person name="Ettema T.J."/>
        </authorList>
    </citation>
    <scope>NUCLEOTIDE SEQUENCE</scope>
</reference>
<name>A0A0F9U6I6_9ZZZZ</name>
<dbReference type="EMBL" id="LAZR01000827">
    <property type="protein sequence ID" value="KKN56901.1"/>
    <property type="molecule type" value="Genomic_DNA"/>
</dbReference>
<accession>A0A0F9U6I6</accession>
<protein>
    <submittedName>
        <fullName evidence="1">Uncharacterized protein</fullName>
    </submittedName>
</protein>
<evidence type="ECO:0000313" key="1">
    <source>
        <dbReference type="EMBL" id="KKN56901.1"/>
    </source>
</evidence>
<comment type="caution">
    <text evidence="1">The sequence shown here is derived from an EMBL/GenBank/DDBJ whole genome shotgun (WGS) entry which is preliminary data.</text>
</comment>
<gene>
    <name evidence="1" type="ORF">LCGC14_0567540</name>
</gene>
<dbReference type="AlphaFoldDB" id="A0A0F9U6I6"/>
<sequence>MVIWKLKSCERCGGDLFIDRDIDSWYSQCLQCSHWRELPPVEVRRKKKPVPV</sequence>
<proteinExistence type="predicted"/>